<gene>
    <name evidence="1" type="ORF">NG792_23500</name>
</gene>
<evidence type="ECO:0000313" key="1">
    <source>
        <dbReference type="EMBL" id="MCT7980696.1"/>
    </source>
</evidence>
<reference evidence="1 2" key="1">
    <citation type="journal article" date="2022" name="Front. Microbiol.">
        <title>High genomic differentiation and limited gene flow indicate recent cryptic speciation within the genus Laspinema (cyanobacteria).</title>
        <authorList>
            <person name="Stanojkovic A."/>
            <person name="Skoupy S."/>
            <person name="Skaloud P."/>
            <person name="Dvorak P."/>
        </authorList>
    </citation>
    <scope>NUCLEOTIDE SEQUENCE [LARGE SCALE GENOMIC DNA]</scope>
    <source>
        <strain evidence="1 2">D3b</strain>
    </source>
</reference>
<dbReference type="RefSeq" id="WP_261201169.1">
    <property type="nucleotide sequence ID" value="NZ_JAMXFA010000042.1"/>
</dbReference>
<organism evidence="1 2">
    <name type="scientific">Laspinema olomoucense D3b</name>
    <dbReference type="NCBI Taxonomy" id="2953688"/>
    <lineage>
        <taxon>Bacteria</taxon>
        <taxon>Bacillati</taxon>
        <taxon>Cyanobacteriota</taxon>
        <taxon>Cyanophyceae</taxon>
        <taxon>Oscillatoriophycideae</taxon>
        <taxon>Oscillatoriales</taxon>
        <taxon>Laspinemataceae</taxon>
        <taxon>Laspinema</taxon>
        <taxon>Laspinema olomoucense</taxon>
    </lineage>
</organism>
<accession>A0ABT2NDC5</accession>
<evidence type="ECO:0000313" key="2">
    <source>
        <dbReference type="Proteomes" id="UP001525961"/>
    </source>
</evidence>
<keyword evidence="2" id="KW-1185">Reference proteome</keyword>
<proteinExistence type="predicted"/>
<comment type="caution">
    <text evidence="1">The sequence shown here is derived from an EMBL/GenBank/DDBJ whole genome shotgun (WGS) entry which is preliminary data.</text>
</comment>
<name>A0ABT2NDC5_9CYAN</name>
<dbReference type="Proteomes" id="UP001525961">
    <property type="component" value="Unassembled WGS sequence"/>
</dbReference>
<dbReference type="EMBL" id="JAMXFA010000042">
    <property type="protein sequence ID" value="MCT7980696.1"/>
    <property type="molecule type" value="Genomic_DNA"/>
</dbReference>
<protein>
    <submittedName>
        <fullName evidence="1">Uncharacterized protein</fullName>
    </submittedName>
</protein>
<sequence length="66" mass="7264">MSTVPLTQLAQTDLKAEAIAAILAPEFWGGFLKQNRVTLLIPPPPSLPWSKLCLQRIGNPSFHLLL</sequence>